<dbReference type="AlphaFoldDB" id="A0A329WQ82"/>
<evidence type="ECO:0000256" key="1">
    <source>
        <dbReference type="SAM" id="MobiDB-lite"/>
    </source>
</evidence>
<evidence type="ECO:0008006" key="4">
    <source>
        <dbReference type="Google" id="ProtNLM"/>
    </source>
</evidence>
<gene>
    <name evidence="2" type="ORF">CKY02_22315</name>
</gene>
<evidence type="ECO:0000313" key="3">
    <source>
        <dbReference type="Proteomes" id="UP000250919"/>
    </source>
</evidence>
<comment type="caution">
    <text evidence="2">The sequence shown here is derived from an EMBL/GenBank/DDBJ whole genome shotgun (WGS) entry which is preliminary data.</text>
</comment>
<organism evidence="2 3">
    <name type="scientific">Photorhabdus bodei</name>
    <dbReference type="NCBI Taxonomy" id="2029681"/>
    <lineage>
        <taxon>Bacteria</taxon>
        <taxon>Pseudomonadati</taxon>
        <taxon>Pseudomonadota</taxon>
        <taxon>Gammaproteobacteria</taxon>
        <taxon>Enterobacterales</taxon>
        <taxon>Morganellaceae</taxon>
        <taxon>Photorhabdus</taxon>
    </lineage>
</organism>
<sequence length="119" mass="13359">MESKAYDSRLPIPEVTKASNGFEIKSNTKHTPGAQGFRPNAGVEPRNSLELFERSIPTKDPKIRLSIDSQGDIHRFFNESKDGTGAFHWSGSSGDKNNALGNRELKNFNKEIKELRNKK</sequence>
<feature type="region of interest" description="Disordered" evidence="1">
    <location>
        <begin position="17"/>
        <end position="45"/>
    </location>
</feature>
<dbReference type="EMBL" id="NSCM01000096">
    <property type="protein sequence ID" value="RAX06694.1"/>
    <property type="molecule type" value="Genomic_DNA"/>
</dbReference>
<accession>A0A329WQ82</accession>
<proteinExistence type="predicted"/>
<evidence type="ECO:0000313" key="2">
    <source>
        <dbReference type="EMBL" id="RAX06694.1"/>
    </source>
</evidence>
<name>A0A329WQ82_9GAMM</name>
<reference evidence="2 3" key="1">
    <citation type="journal article" date="2018" name="Int. J. Syst. Evol. Microbiol.">
        <title>Whole-genome-based revisit of Photorhabdus phylogeny: proposal for the elevation of most Photorhabdus subspecies to the species level and description of one novel species Photorhabdus bodei sp. nov., and one novel subspecies Photorhabdus laumondii subsp. clarkei subsp. nov.</title>
        <authorList>
            <person name="Machado R.A.R."/>
            <person name="Wuthrich D."/>
            <person name="Kuhnert P."/>
            <person name="Arce C.C.M."/>
            <person name="Thonen L."/>
            <person name="Ruiz C."/>
            <person name="Zhang X."/>
            <person name="Robert C.A.M."/>
            <person name="Karimi J."/>
            <person name="Kamali S."/>
            <person name="Ma J."/>
            <person name="Bruggmann R."/>
            <person name="Erb M."/>
        </authorList>
    </citation>
    <scope>NUCLEOTIDE SEQUENCE [LARGE SCALE GENOMIC DNA]</scope>
    <source>
        <strain evidence="2 3">LJ24-63</strain>
    </source>
</reference>
<dbReference type="Proteomes" id="UP000250919">
    <property type="component" value="Unassembled WGS sequence"/>
</dbReference>
<protein>
    <recommendedName>
        <fullName evidence="4">Adhesin</fullName>
    </recommendedName>
</protein>